<gene>
    <name evidence="1" type="ORF">SAMN05216283_103184</name>
</gene>
<reference evidence="1 2" key="1">
    <citation type="submission" date="2016-10" db="EMBL/GenBank/DDBJ databases">
        <authorList>
            <person name="de Groot N.N."/>
        </authorList>
    </citation>
    <scope>NUCLEOTIDE SEQUENCE [LARGE SCALE GENOMIC DNA]</scope>
    <source>
        <strain evidence="1 2">CGMCC 1.9156</strain>
    </source>
</reference>
<proteinExistence type="predicted"/>
<dbReference type="InterPro" id="IPR029058">
    <property type="entry name" value="AB_hydrolase_fold"/>
</dbReference>
<dbReference type="SUPFAM" id="SSF53474">
    <property type="entry name" value="alpha/beta-Hydrolases"/>
    <property type="match status" value="1"/>
</dbReference>
<keyword evidence="2" id="KW-1185">Reference proteome</keyword>
<dbReference type="Gene3D" id="3.40.50.1820">
    <property type="entry name" value="alpha/beta hydrolase"/>
    <property type="match status" value="1"/>
</dbReference>
<dbReference type="Proteomes" id="UP000198964">
    <property type="component" value="Unassembled WGS sequence"/>
</dbReference>
<dbReference type="STRING" id="655355.SAMN05216283_103184"/>
<protein>
    <submittedName>
        <fullName evidence="1">Esterase/lipase</fullName>
    </submittedName>
</protein>
<evidence type="ECO:0000313" key="1">
    <source>
        <dbReference type="EMBL" id="SFF22513.1"/>
    </source>
</evidence>
<accession>A0A1I2GZE2</accession>
<dbReference type="AlphaFoldDB" id="A0A1I2GZE2"/>
<dbReference type="EMBL" id="FONW01000003">
    <property type="protein sequence ID" value="SFF22513.1"/>
    <property type="molecule type" value="Genomic_DNA"/>
</dbReference>
<organism evidence="1 2">
    <name type="scientific">Sunxiuqinia elliptica</name>
    <dbReference type="NCBI Taxonomy" id="655355"/>
    <lineage>
        <taxon>Bacteria</taxon>
        <taxon>Pseudomonadati</taxon>
        <taxon>Bacteroidota</taxon>
        <taxon>Bacteroidia</taxon>
        <taxon>Marinilabiliales</taxon>
        <taxon>Prolixibacteraceae</taxon>
        <taxon>Sunxiuqinia</taxon>
    </lineage>
</organism>
<sequence>MKKTRSFLAILIALLAIIYMLGPKPPKPVLNPDLNNLGFSKSEIETVLAEREKRLPVKPGNESRVIWENDSLKQQTEYCLLYLHGFSASGVEGAPTHENFAKYFQMNAYIPRIASHGLDVPEPLLDMTPDHLYESAKEALQIAHLLGRKVIIMSTSTGGTLSLKLAADFPELVDGLLLLSPNIRINNPGAFLLAKPWGLQISRMVTGDKYRYVNDNPEDEECKYWNCYYRMEATVYLQQLVEATMHKKTYERVKAPVFLAYYYEDEEHQDGVVRVDAMLKMFDQLGIPTKQKQAFNAGVHVIGYGVTSKAQPEVEQACIDFAQQVIGLSQ</sequence>
<evidence type="ECO:0000313" key="2">
    <source>
        <dbReference type="Proteomes" id="UP000198964"/>
    </source>
</evidence>
<name>A0A1I2GZE2_9BACT</name>
<dbReference type="RefSeq" id="WP_093919608.1">
    <property type="nucleotide sequence ID" value="NZ_FONW01000003.1"/>
</dbReference>